<dbReference type="OrthoDB" id="6512244at2759"/>
<dbReference type="AlphaFoldDB" id="A0A9J6G3P7"/>
<dbReference type="InterPro" id="IPR048324">
    <property type="entry name" value="ZSWIM1-3_RNaseH-like"/>
</dbReference>
<reference evidence="2 3" key="1">
    <citation type="journal article" date="2020" name="Cell">
        <title>Large-Scale Comparative Analyses of Tick Genomes Elucidate Their Genetic Diversity and Vector Capacities.</title>
        <authorList>
            <consortium name="Tick Genome and Microbiome Consortium (TIGMIC)"/>
            <person name="Jia N."/>
            <person name="Wang J."/>
            <person name="Shi W."/>
            <person name="Du L."/>
            <person name="Sun Y."/>
            <person name="Zhan W."/>
            <person name="Jiang J.F."/>
            <person name="Wang Q."/>
            <person name="Zhang B."/>
            <person name="Ji P."/>
            <person name="Bell-Sakyi L."/>
            <person name="Cui X.M."/>
            <person name="Yuan T.T."/>
            <person name="Jiang B.G."/>
            <person name="Yang W.F."/>
            <person name="Lam T.T."/>
            <person name="Chang Q.C."/>
            <person name="Ding S.J."/>
            <person name="Wang X.J."/>
            <person name="Zhu J.G."/>
            <person name="Ruan X.D."/>
            <person name="Zhao L."/>
            <person name="Wei J.T."/>
            <person name="Ye R.Z."/>
            <person name="Que T.C."/>
            <person name="Du C.H."/>
            <person name="Zhou Y.H."/>
            <person name="Cheng J.X."/>
            <person name="Dai P.F."/>
            <person name="Guo W.B."/>
            <person name="Han X.H."/>
            <person name="Huang E.J."/>
            <person name="Li L.F."/>
            <person name="Wei W."/>
            <person name="Gao Y.C."/>
            <person name="Liu J.Z."/>
            <person name="Shao H.Z."/>
            <person name="Wang X."/>
            <person name="Wang C.C."/>
            <person name="Yang T.C."/>
            <person name="Huo Q.B."/>
            <person name="Li W."/>
            <person name="Chen H.Y."/>
            <person name="Chen S.E."/>
            <person name="Zhou L.G."/>
            <person name="Ni X.B."/>
            <person name="Tian J.H."/>
            <person name="Sheng Y."/>
            <person name="Liu T."/>
            <person name="Pan Y.S."/>
            <person name="Xia L.Y."/>
            <person name="Li J."/>
            <person name="Zhao F."/>
            <person name="Cao W.C."/>
        </authorList>
    </citation>
    <scope>NUCLEOTIDE SEQUENCE [LARGE SCALE GENOMIC DNA]</scope>
    <source>
        <strain evidence="2">HaeL-2018</strain>
    </source>
</reference>
<accession>A0A9J6G3P7</accession>
<dbReference type="VEuPathDB" id="VectorBase:HLOH_040346"/>
<evidence type="ECO:0000313" key="3">
    <source>
        <dbReference type="Proteomes" id="UP000821853"/>
    </source>
</evidence>
<evidence type="ECO:0000259" key="1">
    <source>
        <dbReference type="Pfam" id="PF21056"/>
    </source>
</evidence>
<dbReference type="PANTHER" id="PTHR31569:SF4">
    <property type="entry name" value="SWIM-TYPE DOMAIN-CONTAINING PROTEIN"/>
    <property type="match status" value="1"/>
</dbReference>
<feature type="domain" description="ZSWIM1/3 RNaseH-like" evidence="1">
    <location>
        <begin position="159"/>
        <end position="212"/>
    </location>
</feature>
<name>A0A9J6G3P7_HAELO</name>
<comment type="caution">
    <text evidence="2">The sequence shown here is derived from an EMBL/GenBank/DDBJ whole genome shotgun (WGS) entry which is preliminary data.</text>
</comment>
<organism evidence="2 3">
    <name type="scientific">Haemaphysalis longicornis</name>
    <name type="common">Bush tick</name>
    <dbReference type="NCBI Taxonomy" id="44386"/>
    <lineage>
        <taxon>Eukaryota</taxon>
        <taxon>Metazoa</taxon>
        <taxon>Ecdysozoa</taxon>
        <taxon>Arthropoda</taxon>
        <taxon>Chelicerata</taxon>
        <taxon>Arachnida</taxon>
        <taxon>Acari</taxon>
        <taxon>Parasitiformes</taxon>
        <taxon>Ixodida</taxon>
        <taxon>Ixodoidea</taxon>
        <taxon>Ixodidae</taxon>
        <taxon>Haemaphysalinae</taxon>
        <taxon>Haemaphysalis</taxon>
    </lineage>
</organism>
<sequence>MFVPRLFAAHVQGPRFGSMPLHIVEKLGPGPVGTLHEWALNALTMWGLSGLTFKKDCEFSIYVAANKEGSHLEVRSVNLEHNHPVAPQLFQQLPQQRRLPPDLKAKARHLLKLRANKMLVREQIQKESGHAVSLKDLSNISAEGKHAEPRNNLPEVVRILQEKHKAAVRLLTDEDNELQALYFQDEHMKASFEAYLELIFVDATYKLLDTRMA</sequence>
<dbReference type="PANTHER" id="PTHR31569">
    <property type="entry name" value="SWIM-TYPE DOMAIN-CONTAINING PROTEIN"/>
    <property type="match status" value="1"/>
</dbReference>
<dbReference type="Proteomes" id="UP000821853">
    <property type="component" value="Chromosome 3"/>
</dbReference>
<proteinExistence type="predicted"/>
<gene>
    <name evidence="2" type="ORF">HPB48_011523</name>
</gene>
<dbReference type="EMBL" id="JABSTR010000005">
    <property type="protein sequence ID" value="KAH9369583.1"/>
    <property type="molecule type" value="Genomic_DNA"/>
</dbReference>
<dbReference type="OMA" id="YACCRIR"/>
<dbReference type="InterPro" id="IPR052579">
    <property type="entry name" value="Zinc_finger_SWIM"/>
</dbReference>
<keyword evidence="3" id="KW-1185">Reference proteome</keyword>
<evidence type="ECO:0000313" key="2">
    <source>
        <dbReference type="EMBL" id="KAH9369583.1"/>
    </source>
</evidence>
<dbReference type="Pfam" id="PF21056">
    <property type="entry name" value="ZSWIM1-3_RNaseH-like"/>
    <property type="match status" value="1"/>
</dbReference>
<protein>
    <recommendedName>
        <fullName evidence="1">ZSWIM1/3 RNaseH-like domain-containing protein</fullName>
    </recommendedName>
</protein>